<dbReference type="STRING" id="1459.AF332_08935"/>
<comment type="caution">
    <text evidence="1">The sequence shown here is derived from an EMBL/GenBank/DDBJ whole genome shotgun (WGS) entry which is preliminary data.</text>
</comment>
<protein>
    <submittedName>
        <fullName evidence="1">Post-transcriptional regulator</fullName>
    </submittedName>
</protein>
<dbReference type="EMBL" id="LGUF01000007">
    <property type="protein sequence ID" value="KON86920.1"/>
    <property type="molecule type" value="Genomic_DNA"/>
</dbReference>
<dbReference type="RefSeq" id="WP_053434278.1">
    <property type="nucleotide sequence ID" value="NZ_LGUF01000007.1"/>
</dbReference>
<dbReference type="Proteomes" id="UP000037109">
    <property type="component" value="Unassembled WGS sequence"/>
</dbReference>
<dbReference type="PATRIC" id="fig|1459.3.peg.1895"/>
<organism evidence="1 2">
    <name type="scientific">Sporosarcina globispora</name>
    <name type="common">Bacillus globisporus</name>
    <dbReference type="NCBI Taxonomy" id="1459"/>
    <lineage>
        <taxon>Bacteria</taxon>
        <taxon>Bacillati</taxon>
        <taxon>Bacillota</taxon>
        <taxon>Bacilli</taxon>
        <taxon>Bacillales</taxon>
        <taxon>Caryophanaceae</taxon>
        <taxon>Sporosarcina</taxon>
    </lineage>
</organism>
<dbReference type="OrthoDB" id="2990595at2"/>
<evidence type="ECO:0000313" key="2">
    <source>
        <dbReference type="Proteomes" id="UP000037109"/>
    </source>
</evidence>
<name>A0A0M0GAI7_SPOGL</name>
<dbReference type="AlphaFoldDB" id="A0A0M0GAI7"/>
<dbReference type="InterPro" id="IPR025716">
    <property type="entry name" value="Post-transcriptional_regulator"/>
</dbReference>
<dbReference type="Pfam" id="PF13797">
    <property type="entry name" value="Post_transc_reg"/>
    <property type="match status" value="1"/>
</dbReference>
<evidence type="ECO:0000313" key="1">
    <source>
        <dbReference type="EMBL" id="KON86920.1"/>
    </source>
</evidence>
<reference evidence="2" key="1">
    <citation type="submission" date="2015-07" db="EMBL/GenBank/DDBJ databases">
        <title>Fjat-10036 dsm4.</title>
        <authorList>
            <person name="Liu B."/>
            <person name="Wang J."/>
            <person name="Zhu Y."/>
            <person name="Liu G."/>
            <person name="Chen Q."/>
            <person name="Chen Z."/>
            <person name="Lan J."/>
            <person name="Che J."/>
            <person name="Ge C."/>
            <person name="Shi H."/>
            <person name="Pan Z."/>
            <person name="Liu X."/>
        </authorList>
    </citation>
    <scope>NUCLEOTIDE SEQUENCE [LARGE SCALE GENOMIC DNA]</scope>
    <source>
        <strain evidence="2">DSM 4</strain>
    </source>
</reference>
<sequence>MEIGHEYDYFRTAVKPALESKLDEFQLLGYKQVTEEGLWGFLAKKKWKKPKENVRLFEIVEEIMEVKVSEYIHYATIEAFKGADFAFDNEEERKELLK</sequence>
<proteinExistence type="predicted"/>
<accession>A0A0M0GAI7</accession>
<keyword evidence="2" id="KW-1185">Reference proteome</keyword>
<gene>
    <name evidence="1" type="ORF">AF332_08935</name>
</gene>